<sequence length="63" mass="6907">MRCPWPAIRLARLLRDGNGPVEIDADDPAAARELEQVAKAAGATIEQLGSHRFRILPQERAST</sequence>
<evidence type="ECO:0000313" key="1">
    <source>
        <dbReference type="EMBL" id="MBW4331409.1"/>
    </source>
</evidence>
<reference evidence="1 2" key="1">
    <citation type="submission" date="2021-07" db="EMBL/GenBank/DDBJ databases">
        <title>Stakelama flava sp. nov., a novel endophytic bacterium isolated from branch of Kandelia candel.</title>
        <authorList>
            <person name="Tuo L."/>
        </authorList>
    </citation>
    <scope>NUCLEOTIDE SEQUENCE [LARGE SCALE GENOMIC DNA]</scope>
    <source>
        <strain evidence="1 2">CBK3Z-3</strain>
    </source>
</reference>
<name>A0ABS6XMH5_9SPHN</name>
<dbReference type="EMBL" id="JAHWZX010000010">
    <property type="protein sequence ID" value="MBW4331409.1"/>
    <property type="molecule type" value="Genomic_DNA"/>
</dbReference>
<gene>
    <name evidence="1" type="ORF">KY084_11085</name>
</gene>
<evidence type="ECO:0000313" key="2">
    <source>
        <dbReference type="Proteomes" id="UP001197214"/>
    </source>
</evidence>
<comment type="caution">
    <text evidence="1">The sequence shown here is derived from an EMBL/GenBank/DDBJ whole genome shotgun (WGS) entry which is preliminary data.</text>
</comment>
<dbReference type="Proteomes" id="UP001197214">
    <property type="component" value="Unassembled WGS sequence"/>
</dbReference>
<accession>A0ABS6XMH5</accession>
<organism evidence="1 2">
    <name type="scientific">Stakelama flava</name>
    <dbReference type="NCBI Taxonomy" id="2860338"/>
    <lineage>
        <taxon>Bacteria</taxon>
        <taxon>Pseudomonadati</taxon>
        <taxon>Pseudomonadota</taxon>
        <taxon>Alphaproteobacteria</taxon>
        <taxon>Sphingomonadales</taxon>
        <taxon>Sphingomonadaceae</taxon>
        <taxon>Stakelama</taxon>
    </lineage>
</organism>
<protein>
    <submittedName>
        <fullName evidence="1">Sulfurtransferase TusA family protein</fullName>
    </submittedName>
</protein>
<keyword evidence="2" id="KW-1185">Reference proteome</keyword>
<proteinExistence type="predicted"/>